<sequence>MFIKNYLFFILLTLLLVGCTSEDTNELKQEVKRLTVENTQLKDSKNKLETEVENFKEANTGLENEINTLKDLIEEYEDVSFNVDFNIYDEGFYIEPVLMFREDLTLEQTKNIMGKPNNVRSYIEEAHCGCEETEVNYDNASFTFQDELIKWMTLKDETFVTQRGIKVGSTKEQVIDSYGENFYPIEDGSNHEDNSINYGEKTGIRFSFAENVVSEITIWYMYE</sequence>
<evidence type="ECO:0000313" key="2">
    <source>
        <dbReference type="EMBL" id="GGM41264.1"/>
    </source>
</evidence>
<name>A0A917TWL2_9BACI</name>
<dbReference type="AlphaFoldDB" id="A0A917TWL2"/>
<comment type="caution">
    <text evidence="2">The sequence shown here is derived from an EMBL/GenBank/DDBJ whole genome shotgun (WGS) entry which is preliminary data.</text>
</comment>
<accession>A0A917TWL2</accession>
<dbReference type="PROSITE" id="PS51257">
    <property type="entry name" value="PROKAR_LIPOPROTEIN"/>
    <property type="match status" value="1"/>
</dbReference>
<evidence type="ECO:0000313" key="3">
    <source>
        <dbReference type="Proteomes" id="UP000618460"/>
    </source>
</evidence>
<reference evidence="2" key="1">
    <citation type="journal article" date="2014" name="Int. J. Syst. Evol. Microbiol.">
        <title>Complete genome sequence of Corynebacterium casei LMG S-19264T (=DSM 44701T), isolated from a smear-ripened cheese.</title>
        <authorList>
            <consortium name="US DOE Joint Genome Institute (JGI-PGF)"/>
            <person name="Walter F."/>
            <person name="Albersmeier A."/>
            <person name="Kalinowski J."/>
            <person name="Ruckert C."/>
        </authorList>
    </citation>
    <scope>NUCLEOTIDE SEQUENCE</scope>
    <source>
        <strain evidence="2">CGMCC 1.6333</strain>
    </source>
</reference>
<evidence type="ECO:0000256" key="1">
    <source>
        <dbReference type="SAM" id="Coils"/>
    </source>
</evidence>
<keyword evidence="3" id="KW-1185">Reference proteome</keyword>
<gene>
    <name evidence="2" type="ORF">GCM10011351_29320</name>
</gene>
<organism evidence="2 3">
    <name type="scientific">Paraliobacillus quinghaiensis</name>
    <dbReference type="NCBI Taxonomy" id="470815"/>
    <lineage>
        <taxon>Bacteria</taxon>
        <taxon>Bacillati</taxon>
        <taxon>Bacillota</taxon>
        <taxon>Bacilli</taxon>
        <taxon>Bacillales</taxon>
        <taxon>Bacillaceae</taxon>
        <taxon>Paraliobacillus</taxon>
    </lineage>
</organism>
<feature type="coiled-coil region" evidence="1">
    <location>
        <begin position="24"/>
        <end position="79"/>
    </location>
</feature>
<dbReference type="OrthoDB" id="1912519at2"/>
<protein>
    <submittedName>
        <fullName evidence="2">Uncharacterized protein</fullName>
    </submittedName>
</protein>
<proteinExistence type="predicted"/>
<dbReference type="Proteomes" id="UP000618460">
    <property type="component" value="Unassembled WGS sequence"/>
</dbReference>
<dbReference type="Gene3D" id="1.20.5.170">
    <property type="match status" value="1"/>
</dbReference>
<reference evidence="2" key="2">
    <citation type="submission" date="2020-09" db="EMBL/GenBank/DDBJ databases">
        <authorList>
            <person name="Sun Q."/>
            <person name="Zhou Y."/>
        </authorList>
    </citation>
    <scope>NUCLEOTIDE SEQUENCE</scope>
    <source>
        <strain evidence="2">CGMCC 1.6333</strain>
    </source>
</reference>
<dbReference type="EMBL" id="BMLG01000026">
    <property type="protein sequence ID" value="GGM41264.1"/>
    <property type="molecule type" value="Genomic_DNA"/>
</dbReference>
<keyword evidence="1" id="KW-0175">Coiled coil</keyword>
<dbReference type="RefSeq" id="WP_117156939.1">
    <property type="nucleotide sequence ID" value="NZ_BMLG01000026.1"/>
</dbReference>